<dbReference type="InterPro" id="IPR009061">
    <property type="entry name" value="DNA-bd_dom_put_sf"/>
</dbReference>
<dbReference type="GO" id="GO:0003677">
    <property type="term" value="F:DNA binding"/>
    <property type="evidence" value="ECO:0007669"/>
    <property type="project" value="UniProtKB-KW"/>
</dbReference>
<dbReference type="PROSITE" id="PS50937">
    <property type="entry name" value="HTH_MERR_2"/>
    <property type="match status" value="1"/>
</dbReference>
<proteinExistence type="predicted"/>
<evidence type="ECO:0000313" key="6">
    <source>
        <dbReference type="EMBL" id="OUP56030.1"/>
    </source>
</evidence>
<comment type="caution">
    <text evidence="6">The sequence shown here is derived from an EMBL/GenBank/DDBJ whole genome shotgun (WGS) entry which is preliminary data.</text>
</comment>
<evidence type="ECO:0000256" key="3">
    <source>
        <dbReference type="ARBA" id="ARBA00023125"/>
    </source>
</evidence>
<evidence type="ECO:0000313" key="7">
    <source>
        <dbReference type="Proteomes" id="UP000195447"/>
    </source>
</evidence>
<dbReference type="PANTHER" id="PTHR30204:SF69">
    <property type="entry name" value="MERR-FAMILY TRANSCRIPTIONAL REGULATOR"/>
    <property type="match status" value="1"/>
</dbReference>
<keyword evidence="4" id="KW-0804">Transcription</keyword>
<keyword evidence="1" id="KW-0678">Repressor</keyword>
<dbReference type="SUPFAM" id="SSF46955">
    <property type="entry name" value="Putative DNA-binding domain"/>
    <property type="match status" value="1"/>
</dbReference>
<gene>
    <name evidence="6" type="ORF">B5F14_09970</name>
</gene>
<protein>
    <recommendedName>
        <fullName evidence="5">HTH merR-type domain-containing protein</fullName>
    </recommendedName>
</protein>
<organism evidence="6 7">
    <name type="scientific">Faecalitalea cylindroides</name>
    <dbReference type="NCBI Taxonomy" id="39483"/>
    <lineage>
        <taxon>Bacteria</taxon>
        <taxon>Bacillati</taxon>
        <taxon>Bacillota</taxon>
        <taxon>Erysipelotrichia</taxon>
        <taxon>Erysipelotrichales</taxon>
        <taxon>Erysipelotrichaceae</taxon>
        <taxon>Faecalitalea</taxon>
    </lineage>
</organism>
<evidence type="ECO:0000256" key="1">
    <source>
        <dbReference type="ARBA" id="ARBA00022491"/>
    </source>
</evidence>
<dbReference type="Gene3D" id="1.10.1660.10">
    <property type="match status" value="1"/>
</dbReference>
<dbReference type="PANTHER" id="PTHR30204">
    <property type="entry name" value="REDOX-CYCLING DRUG-SENSING TRANSCRIPTIONAL ACTIVATOR SOXR"/>
    <property type="match status" value="1"/>
</dbReference>
<dbReference type="PROSITE" id="PS00552">
    <property type="entry name" value="HTH_MERR_1"/>
    <property type="match status" value="1"/>
</dbReference>
<dbReference type="GO" id="GO:0003700">
    <property type="term" value="F:DNA-binding transcription factor activity"/>
    <property type="evidence" value="ECO:0007669"/>
    <property type="project" value="InterPro"/>
</dbReference>
<evidence type="ECO:0000259" key="5">
    <source>
        <dbReference type="PROSITE" id="PS50937"/>
    </source>
</evidence>
<dbReference type="AlphaFoldDB" id="A0A1Y4LJI8"/>
<dbReference type="RefSeq" id="WP_087159209.1">
    <property type="nucleotide sequence ID" value="NZ_JADNDT010000011.1"/>
</dbReference>
<dbReference type="Proteomes" id="UP000195447">
    <property type="component" value="Unassembled WGS sequence"/>
</dbReference>
<sequence length="266" mass="32111">MKKYSTISEISKLLGLSTDTIRFYEKKGLVHPHVNPENNYRMYTLMNVLELLDVIYYRHLDFPLSDIYELSKTLKPSYTIELIEKKEEETKRKIYYEQQLLKKISHIKSMFHMIEHHENECSIQDFKESIILFEGKDKEDFFIHDIQYMTQDQFVLCAFYTHYELKKDQMELKRTFVSIETQLLQKMKMKEELKNSTKINKQKCVYRAVRMKDGKVSQEDIEPMKAYAKENGLKLKDHCLIREIPITFYTDYEHYYAEIFLPIKNS</sequence>
<keyword evidence="3" id="KW-0238">DNA-binding</keyword>
<keyword evidence="7" id="KW-1185">Reference proteome</keyword>
<dbReference type="SMART" id="SM00422">
    <property type="entry name" value="HTH_MERR"/>
    <property type="match status" value="1"/>
</dbReference>
<evidence type="ECO:0000256" key="4">
    <source>
        <dbReference type="ARBA" id="ARBA00023163"/>
    </source>
</evidence>
<name>A0A1Y4LJI8_9FIRM</name>
<dbReference type="CDD" id="cd00592">
    <property type="entry name" value="HTH_MerR-like"/>
    <property type="match status" value="1"/>
</dbReference>
<reference evidence="7" key="1">
    <citation type="submission" date="2017-04" db="EMBL/GenBank/DDBJ databases">
        <title>Function of individual gut microbiota members based on whole genome sequencing of pure cultures obtained from chicken caecum.</title>
        <authorList>
            <person name="Medvecky M."/>
            <person name="Cejkova D."/>
            <person name="Polansky O."/>
            <person name="Karasova D."/>
            <person name="Kubasova T."/>
            <person name="Cizek A."/>
            <person name="Rychlik I."/>
        </authorList>
    </citation>
    <scope>NUCLEOTIDE SEQUENCE [LARGE SCALE GENOMIC DNA]</scope>
    <source>
        <strain evidence="7">An178</strain>
    </source>
</reference>
<dbReference type="EMBL" id="NFKM01000030">
    <property type="protein sequence ID" value="OUP56030.1"/>
    <property type="molecule type" value="Genomic_DNA"/>
</dbReference>
<feature type="domain" description="HTH merR-type" evidence="5">
    <location>
        <begin position="4"/>
        <end position="73"/>
    </location>
</feature>
<evidence type="ECO:0000256" key="2">
    <source>
        <dbReference type="ARBA" id="ARBA00023015"/>
    </source>
</evidence>
<dbReference type="InterPro" id="IPR000551">
    <property type="entry name" value="MerR-type_HTH_dom"/>
</dbReference>
<dbReference type="Pfam" id="PF00376">
    <property type="entry name" value="MerR"/>
    <property type="match status" value="1"/>
</dbReference>
<dbReference type="InterPro" id="IPR047057">
    <property type="entry name" value="MerR_fam"/>
</dbReference>
<keyword evidence="2" id="KW-0805">Transcription regulation</keyword>
<accession>A0A1Y4LJI8</accession>